<dbReference type="GO" id="GO:0071555">
    <property type="term" value="P:cell wall organization"/>
    <property type="evidence" value="ECO:0007669"/>
    <property type="project" value="UniProtKB-KW"/>
</dbReference>
<evidence type="ECO:0000256" key="12">
    <source>
        <dbReference type="HAMAP-Rule" id="MF_00111"/>
    </source>
</evidence>
<dbReference type="SUPFAM" id="SSF55205">
    <property type="entry name" value="EPT/RTPC-like"/>
    <property type="match status" value="1"/>
</dbReference>
<protein>
    <recommendedName>
        <fullName evidence="12">UDP-N-acetylglucosamine 1-carboxyvinyltransferase</fullName>
        <ecNumber evidence="12">2.5.1.7</ecNumber>
    </recommendedName>
    <alternativeName>
        <fullName evidence="12">Enoylpyruvate transferase</fullName>
    </alternativeName>
    <alternativeName>
        <fullName evidence="12">UDP-N-acetylglucosamine enolpyruvyl transferase</fullName>
        <shortName evidence="12">EPT</shortName>
    </alternativeName>
</protein>
<dbReference type="InterPro" id="IPR036968">
    <property type="entry name" value="Enolpyruvate_Tfrase_sf"/>
</dbReference>
<sequence>MEALIVEGGARLKGEVQISGAKNAVLPIMAATLLTDEECVIKNVPDLRDVRTMLRLLEELGVECTKDGSEVRIRAKSIKNPVAPYELVKTMRASVLVLGPLVARERFAKVSLPGGCAIGERPIDLHINGLRQLGVDVELEHGYVVAKAQKLKGNVYVFDKVTVTGTENIVMAAVLAEGETILENVAQEPEVWDTIEVLKKMGAKIDKVDGNTLRIKGVDKLRGFEHEVMPDRIEAATFLIAGAMAGEEVVVKGAQKEHLVAVLTKLNQCGVKIEDIEVGLKVYGCDVIRAVDMETFPYPGFPTDVQAQYMAMMCIANGTSVITENIFERRFMHVAELRRMGADITVEGKRAVVRGVDKLVGAPVMASDLRASSSLVLAALVAEGESKISRIYHLDRGYERFDKKLEKLGAKIRRIKE</sequence>
<evidence type="ECO:0000256" key="6">
    <source>
        <dbReference type="ARBA" id="ARBA00022960"/>
    </source>
</evidence>
<evidence type="ECO:0000313" key="15">
    <source>
        <dbReference type="Proteomes" id="UP000063234"/>
    </source>
</evidence>
<gene>
    <name evidence="12 14" type="primary">murA</name>
    <name evidence="14" type="ORF">TST_1752</name>
</gene>
<dbReference type="PATRIC" id="fig|1298851.3.peg.1831"/>
<dbReference type="InterPro" id="IPR005750">
    <property type="entry name" value="UDP_GlcNAc_COvinyl_MurA"/>
</dbReference>
<feature type="binding site" evidence="12">
    <location>
        <begin position="121"/>
        <end position="125"/>
    </location>
    <ligand>
        <name>UDP-N-acetyl-alpha-D-glucosamine</name>
        <dbReference type="ChEBI" id="CHEBI:57705"/>
    </ligand>
</feature>
<evidence type="ECO:0000256" key="5">
    <source>
        <dbReference type="ARBA" id="ARBA00022679"/>
    </source>
</evidence>
<organism evidence="14 15">
    <name type="scientific">Thermosulfidibacter takaii (strain DSM 17441 / JCM 13301 / NBRC 103674 / ABI70S6)</name>
    <dbReference type="NCBI Taxonomy" id="1298851"/>
    <lineage>
        <taxon>Bacteria</taxon>
        <taxon>Pseudomonadati</taxon>
        <taxon>Thermosulfidibacterota</taxon>
        <taxon>Thermosulfidibacteria</taxon>
        <taxon>Thermosulfidibacterales</taxon>
        <taxon>Thermosulfidibacteraceae</taxon>
    </lineage>
</organism>
<evidence type="ECO:0000256" key="10">
    <source>
        <dbReference type="ARBA" id="ARBA00038367"/>
    </source>
</evidence>
<dbReference type="OrthoDB" id="9803760at2"/>
<feature type="binding site" evidence="12">
    <location>
        <position position="326"/>
    </location>
    <ligand>
        <name>UDP-N-acetyl-alpha-D-glucosamine</name>
        <dbReference type="ChEBI" id="CHEBI:57705"/>
    </ligand>
</feature>
<dbReference type="GO" id="GO:0019277">
    <property type="term" value="P:UDP-N-acetylgalactosamine biosynthetic process"/>
    <property type="evidence" value="ECO:0007669"/>
    <property type="project" value="InterPro"/>
</dbReference>
<keyword evidence="4 12" id="KW-0132">Cell division</keyword>
<keyword evidence="5 12" id="KW-0808">Transferase</keyword>
<evidence type="ECO:0000256" key="11">
    <source>
        <dbReference type="ARBA" id="ARBA00047527"/>
    </source>
</evidence>
<keyword evidence="7 12" id="KW-0573">Peptidoglycan synthesis</keyword>
<evidence type="ECO:0000256" key="1">
    <source>
        <dbReference type="ARBA" id="ARBA00004496"/>
    </source>
</evidence>
<feature type="binding site" evidence="12">
    <location>
        <begin position="22"/>
        <end position="23"/>
    </location>
    <ligand>
        <name>phosphoenolpyruvate</name>
        <dbReference type="ChEBI" id="CHEBI:58702"/>
    </ligand>
</feature>
<proteinExistence type="inferred from homology"/>
<dbReference type="AlphaFoldDB" id="A0A0S3QW40"/>
<keyword evidence="9 12" id="KW-0961">Cell wall biogenesis/degradation</keyword>
<feature type="binding site" evidence="12">
    <location>
        <position position="304"/>
    </location>
    <ligand>
        <name>UDP-N-acetyl-alpha-D-glucosamine</name>
        <dbReference type="ChEBI" id="CHEBI:57705"/>
    </ligand>
</feature>
<feature type="active site" description="Proton donor" evidence="12">
    <location>
        <position position="116"/>
    </location>
</feature>
<name>A0A0S3QW40_THET7</name>
<evidence type="ECO:0000259" key="13">
    <source>
        <dbReference type="Pfam" id="PF00275"/>
    </source>
</evidence>
<dbReference type="GO" id="GO:0051301">
    <property type="term" value="P:cell division"/>
    <property type="evidence" value="ECO:0007669"/>
    <property type="project" value="UniProtKB-KW"/>
</dbReference>
<dbReference type="InterPro" id="IPR001986">
    <property type="entry name" value="Enolpyruvate_Tfrase_dom"/>
</dbReference>
<keyword evidence="8 12" id="KW-0131">Cell cycle</keyword>
<dbReference type="CDD" id="cd01555">
    <property type="entry name" value="UdpNAET"/>
    <property type="match status" value="1"/>
</dbReference>
<dbReference type="PANTHER" id="PTHR43783">
    <property type="entry name" value="UDP-N-ACETYLGLUCOSAMINE 1-CARBOXYVINYLTRANSFERASE"/>
    <property type="match status" value="1"/>
</dbReference>
<dbReference type="EMBL" id="AP013035">
    <property type="protein sequence ID" value="BAT72536.1"/>
    <property type="molecule type" value="Genomic_DNA"/>
</dbReference>
<dbReference type="Pfam" id="PF00275">
    <property type="entry name" value="EPSP_synthase"/>
    <property type="match status" value="1"/>
</dbReference>
<accession>A0A0S3QW40</accession>
<evidence type="ECO:0000256" key="4">
    <source>
        <dbReference type="ARBA" id="ARBA00022618"/>
    </source>
</evidence>
<feature type="domain" description="Enolpyruvate transferase" evidence="13">
    <location>
        <begin position="6"/>
        <end position="405"/>
    </location>
</feature>
<dbReference type="NCBIfam" id="NF006873">
    <property type="entry name" value="PRK09369.1"/>
    <property type="match status" value="1"/>
</dbReference>
<comment type="similarity">
    <text evidence="10 12">Belongs to the EPSP synthase family. MurA subfamily.</text>
</comment>
<keyword evidence="15" id="KW-1185">Reference proteome</keyword>
<feature type="binding site" evidence="12">
    <location>
        <position position="92"/>
    </location>
    <ligand>
        <name>UDP-N-acetyl-alpha-D-glucosamine</name>
        <dbReference type="ChEBI" id="CHEBI:57705"/>
    </ligand>
</feature>
<evidence type="ECO:0000256" key="9">
    <source>
        <dbReference type="ARBA" id="ARBA00023316"/>
    </source>
</evidence>
<dbReference type="GO" id="GO:0009252">
    <property type="term" value="P:peptidoglycan biosynthetic process"/>
    <property type="evidence" value="ECO:0007669"/>
    <property type="project" value="UniProtKB-UniRule"/>
</dbReference>
<dbReference type="GO" id="GO:0008760">
    <property type="term" value="F:UDP-N-acetylglucosamine 1-carboxyvinyltransferase activity"/>
    <property type="evidence" value="ECO:0007669"/>
    <property type="project" value="UniProtKB-UniRule"/>
</dbReference>
<evidence type="ECO:0000313" key="14">
    <source>
        <dbReference type="EMBL" id="BAT72536.1"/>
    </source>
</evidence>
<evidence type="ECO:0000256" key="8">
    <source>
        <dbReference type="ARBA" id="ARBA00023306"/>
    </source>
</evidence>
<dbReference type="GO" id="GO:0008360">
    <property type="term" value="P:regulation of cell shape"/>
    <property type="evidence" value="ECO:0007669"/>
    <property type="project" value="UniProtKB-KW"/>
</dbReference>
<feature type="modified residue" description="2-(S-cysteinyl)pyruvic acid O-phosphothioketal" evidence="12">
    <location>
        <position position="116"/>
    </location>
</feature>
<keyword evidence="12" id="KW-0670">Pyruvate</keyword>
<comment type="subcellular location">
    <subcellularLocation>
        <location evidence="1 12">Cytoplasm</location>
    </subcellularLocation>
</comment>
<dbReference type="Proteomes" id="UP000063234">
    <property type="component" value="Chromosome"/>
</dbReference>
<dbReference type="KEGG" id="ttk:TST_1752"/>
<dbReference type="GO" id="GO:0005737">
    <property type="term" value="C:cytoplasm"/>
    <property type="evidence" value="ECO:0007669"/>
    <property type="project" value="UniProtKB-SubCell"/>
</dbReference>
<dbReference type="InterPro" id="IPR013792">
    <property type="entry name" value="RNA3'P_cycl/enolpyr_Trfase_a/b"/>
</dbReference>
<dbReference type="Gene3D" id="3.65.10.10">
    <property type="entry name" value="Enolpyruvate transferase domain"/>
    <property type="match status" value="2"/>
</dbReference>
<keyword evidence="3 12" id="KW-0963">Cytoplasm</keyword>
<dbReference type="UniPathway" id="UPA00219"/>
<comment type="catalytic activity">
    <reaction evidence="11 12">
        <text>phosphoenolpyruvate + UDP-N-acetyl-alpha-D-glucosamine = UDP-N-acetyl-3-O-(1-carboxyvinyl)-alpha-D-glucosamine + phosphate</text>
        <dbReference type="Rhea" id="RHEA:18681"/>
        <dbReference type="ChEBI" id="CHEBI:43474"/>
        <dbReference type="ChEBI" id="CHEBI:57705"/>
        <dbReference type="ChEBI" id="CHEBI:58702"/>
        <dbReference type="ChEBI" id="CHEBI:68483"/>
        <dbReference type="EC" id="2.5.1.7"/>
    </reaction>
</comment>
<dbReference type="HAMAP" id="MF_00111">
    <property type="entry name" value="MurA"/>
    <property type="match status" value="1"/>
</dbReference>
<comment type="function">
    <text evidence="12">Cell wall formation. Adds enolpyruvyl to UDP-N-acetylglucosamine.</text>
</comment>
<dbReference type="FunFam" id="3.65.10.10:FF:000001">
    <property type="entry name" value="UDP-N-acetylglucosamine 1-carboxyvinyltransferase"/>
    <property type="match status" value="1"/>
</dbReference>
<dbReference type="PANTHER" id="PTHR43783:SF1">
    <property type="entry name" value="UDP-N-ACETYLGLUCOSAMINE 1-CARBOXYVINYLTRANSFERASE"/>
    <property type="match status" value="1"/>
</dbReference>
<comment type="caution">
    <text evidence="12">Lacks conserved residue(s) required for the propagation of feature annotation.</text>
</comment>
<dbReference type="InterPro" id="IPR050068">
    <property type="entry name" value="MurA_subfamily"/>
</dbReference>
<evidence type="ECO:0000256" key="3">
    <source>
        <dbReference type="ARBA" id="ARBA00022490"/>
    </source>
</evidence>
<dbReference type="NCBIfam" id="TIGR01072">
    <property type="entry name" value="murA"/>
    <property type="match status" value="1"/>
</dbReference>
<dbReference type="EC" id="2.5.1.7" evidence="12"/>
<dbReference type="RefSeq" id="WP_068550699.1">
    <property type="nucleotide sequence ID" value="NZ_AP013035.1"/>
</dbReference>
<reference evidence="15" key="1">
    <citation type="journal article" date="2018" name="Science">
        <title>A primordial and reversible TCA cycle in a facultatively chemolithoautotrophic thermophile.</title>
        <authorList>
            <person name="Nunoura T."/>
            <person name="Chikaraishi Y."/>
            <person name="Izaki R."/>
            <person name="Suwa T."/>
            <person name="Sato T."/>
            <person name="Harada T."/>
            <person name="Mori K."/>
            <person name="Kato Y."/>
            <person name="Miyazaki M."/>
            <person name="Shimamura S."/>
            <person name="Yanagawa K."/>
            <person name="Shuto A."/>
            <person name="Ohkouchi N."/>
            <person name="Fujita N."/>
            <person name="Takaki Y."/>
            <person name="Atomi H."/>
            <person name="Takai K."/>
        </authorList>
    </citation>
    <scope>NUCLEOTIDE SEQUENCE [LARGE SCALE GENOMIC DNA]</scope>
    <source>
        <strain evidence="15">DSM 17441 / JCM 13301 / NBRC 103674 / ABI70S6</strain>
    </source>
</reference>
<comment type="pathway">
    <text evidence="2 12">Cell wall biogenesis; peptidoglycan biosynthesis.</text>
</comment>
<evidence type="ECO:0000256" key="7">
    <source>
        <dbReference type="ARBA" id="ARBA00022984"/>
    </source>
</evidence>
<keyword evidence="6 12" id="KW-0133">Cell shape</keyword>
<evidence type="ECO:0000256" key="2">
    <source>
        <dbReference type="ARBA" id="ARBA00004752"/>
    </source>
</evidence>
<dbReference type="STRING" id="1298851.TST_1752"/>